<dbReference type="FunFam" id="2.130.10.10:FF:000534">
    <property type="entry name" value="Xyloglucanase Xgh74A"/>
    <property type="match status" value="1"/>
</dbReference>
<evidence type="ECO:0000256" key="1">
    <source>
        <dbReference type="ARBA" id="ARBA00022729"/>
    </source>
</evidence>
<keyword evidence="6" id="KW-0624">Polysaccharide degradation</keyword>
<evidence type="ECO:0000259" key="10">
    <source>
        <dbReference type="PROSITE" id="PS51164"/>
    </source>
</evidence>
<evidence type="ECO:0000256" key="4">
    <source>
        <dbReference type="ARBA" id="ARBA00023277"/>
    </source>
</evidence>
<dbReference type="PANTHER" id="PTHR43739">
    <property type="entry name" value="XYLOGLUCANASE (EUROFUNG)"/>
    <property type="match status" value="1"/>
</dbReference>
<dbReference type="InterPro" id="IPR052025">
    <property type="entry name" value="Xyloglucanase_GH74"/>
</dbReference>
<dbReference type="Gene3D" id="2.130.10.10">
    <property type="entry name" value="YVTN repeat-like/Quinoprotein amine dehydrogenase"/>
    <property type="match status" value="2"/>
</dbReference>
<keyword evidence="3" id="KW-0136">Cellulose degradation</keyword>
<proteinExistence type="inferred from homology"/>
<dbReference type="STRING" id="1283841.A0A084QK44"/>
<evidence type="ECO:0000256" key="8">
    <source>
        <dbReference type="SAM" id="MobiDB-lite"/>
    </source>
</evidence>
<gene>
    <name evidence="11" type="ORF">S40285_02959</name>
</gene>
<dbReference type="SUPFAM" id="SSF110296">
    <property type="entry name" value="Oligoxyloglucan reducing end-specific cellobiohydrolase"/>
    <property type="match status" value="2"/>
</dbReference>
<keyword evidence="1 9" id="KW-0732">Signal</keyword>
<evidence type="ECO:0000313" key="11">
    <source>
        <dbReference type="EMBL" id="KFA64329.1"/>
    </source>
</evidence>
<dbReference type="InterPro" id="IPR000254">
    <property type="entry name" value="CBD"/>
</dbReference>
<evidence type="ECO:0000256" key="6">
    <source>
        <dbReference type="ARBA" id="ARBA00023326"/>
    </source>
</evidence>
<dbReference type="InterPro" id="IPR035971">
    <property type="entry name" value="CBD_sf"/>
</dbReference>
<dbReference type="GO" id="GO:0016798">
    <property type="term" value="F:hydrolase activity, acting on glycosyl bonds"/>
    <property type="evidence" value="ECO:0007669"/>
    <property type="project" value="UniProtKB-KW"/>
</dbReference>
<dbReference type="AlphaFoldDB" id="A0A084QK44"/>
<protein>
    <recommendedName>
        <fullName evidence="10">CBM1 domain-containing protein</fullName>
    </recommendedName>
</protein>
<accession>A0A084QK44</accession>
<keyword evidence="2" id="KW-0378">Hydrolase</keyword>
<dbReference type="OrthoDB" id="2151161at2759"/>
<reference evidence="11 12" key="1">
    <citation type="journal article" date="2014" name="BMC Genomics">
        <title>Comparative genome sequencing reveals chemotype-specific gene clusters in the toxigenic black mold Stachybotrys.</title>
        <authorList>
            <person name="Semeiks J."/>
            <person name="Borek D."/>
            <person name="Otwinowski Z."/>
            <person name="Grishin N.V."/>
        </authorList>
    </citation>
    <scope>NUCLEOTIDE SEQUENCE [LARGE SCALE GENOMIC DNA]</scope>
    <source>
        <strain evidence="11 12">IBT 40285</strain>
    </source>
</reference>
<evidence type="ECO:0000256" key="9">
    <source>
        <dbReference type="SAM" id="SignalP"/>
    </source>
</evidence>
<feature type="chain" id="PRO_5013017423" description="CBM1 domain-containing protein" evidence="9">
    <location>
        <begin position="16"/>
        <end position="847"/>
    </location>
</feature>
<dbReference type="GO" id="GO:0005576">
    <property type="term" value="C:extracellular region"/>
    <property type="evidence" value="ECO:0007669"/>
    <property type="project" value="InterPro"/>
</dbReference>
<feature type="signal peptide" evidence="9">
    <location>
        <begin position="1"/>
        <end position="15"/>
    </location>
</feature>
<feature type="region of interest" description="Disordered" evidence="8">
    <location>
        <begin position="737"/>
        <end position="817"/>
    </location>
</feature>
<dbReference type="InterPro" id="IPR015943">
    <property type="entry name" value="WD40/YVTN_repeat-like_dom_sf"/>
</dbReference>
<dbReference type="HOGENOM" id="CLU_004180_1_0_1"/>
<organism evidence="11 12">
    <name type="scientific">Stachybotrys chlorohalonatus (strain IBT 40285)</name>
    <dbReference type="NCBI Taxonomy" id="1283841"/>
    <lineage>
        <taxon>Eukaryota</taxon>
        <taxon>Fungi</taxon>
        <taxon>Dikarya</taxon>
        <taxon>Ascomycota</taxon>
        <taxon>Pezizomycotina</taxon>
        <taxon>Sordariomycetes</taxon>
        <taxon>Hypocreomycetidae</taxon>
        <taxon>Hypocreales</taxon>
        <taxon>Stachybotryaceae</taxon>
        <taxon>Stachybotrys</taxon>
    </lineage>
</organism>
<comment type="similarity">
    <text evidence="7">Belongs to the glycosyl hydrolase 74 family.</text>
</comment>
<dbReference type="OMA" id="YSSWWPD"/>
<dbReference type="Pfam" id="PF00734">
    <property type="entry name" value="CBM_1"/>
    <property type="match status" value="1"/>
</dbReference>
<feature type="domain" description="CBM1" evidence="10">
    <location>
        <begin position="810"/>
        <end position="846"/>
    </location>
</feature>
<dbReference type="GO" id="GO:0030245">
    <property type="term" value="P:cellulose catabolic process"/>
    <property type="evidence" value="ECO:0007669"/>
    <property type="project" value="UniProtKB-KW"/>
</dbReference>
<keyword evidence="4" id="KW-0119">Carbohydrate metabolism</keyword>
<evidence type="ECO:0000313" key="12">
    <source>
        <dbReference type="Proteomes" id="UP000028524"/>
    </source>
</evidence>
<dbReference type="PROSITE" id="PS51164">
    <property type="entry name" value="CBM1_2"/>
    <property type="match status" value="1"/>
</dbReference>
<dbReference type="SUPFAM" id="SSF57180">
    <property type="entry name" value="Cellulose-binding domain"/>
    <property type="match status" value="1"/>
</dbReference>
<evidence type="ECO:0000256" key="5">
    <source>
        <dbReference type="ARBA" id="ARBA00023295"/>
    </source>
</evidence>
<dbReference type="Proteomes" id="UP000028524">
    <property type="component" value="Unassembled WGS sequence"/>
</dbReference>
<dbReference type="EMBL" id="KL660688">
    <property type="protein sequence ID" value="KFA64329.1"/>
    <property type="molecule type" value="Genomic_DNA"/>
</dbReference>
<keyword evidence="12" id="KW-1185">Reference proteome</keyword>
<keyword evidence="5" id="KW-0326">Glycosidase</keyword>
<sequence length="847" mass="89003">MRLLAVLAAVAPAWAAYDWENVRIGGGGGFVPGISFHPTEPGLAYARTDIGGLYRLNADDSWTALTDSITFHDTWNRWGIDALALDPQDPDLVYAAVGMYTNSWDPNNGTIIKSTDRGNTWTTFTSLPFKVGGNNPGRGMGERLAVDPHNSNIIYFGARSGNGLWRSTDAGRSFTRVSTFTNVGTYIQNPADLNDGYGADLVGLAFVTFDSTSTVTGGATSRIFVGVADNITASVYVSENAGATWTPLAGQPGRYFPHKAVLQPDERALYLSYADGVGPYDGTSGAVWRYDIAGRSWRDITPVAPADLINGYGGLSVDLQVPGTLMVATLNMWWPDGQIYRSTDSGATWSVLWEWDGYPNLRRYFGVDNSRAPWIQTNFFDVGDSWVGWMMEALEIDPHDSDHWLYGTGLTIFGGHDLTNWDTVHNVTIASLADGIEELSIQDLASAPGGSELLVAAADSSGFTFRSASDLDTAPEQLWGFPTWATSVTSDYAGNRVANVIRVGPSAGQAALSTDGGITWTAGTGVDAYYGGSVAYSANADVIVWSTGGSGVVRSVSGAAFAAVASLPSGAIVASDKRNSTYFYAGSGASFYVSSNSGSSFAVAGALTGATSIRDIVAHPIRAGEVLVSTDLGVFRSTNFGASFTRLAGSVTDTQQISFGLGAGSNWNVYAFGHGSAGARLYGTPNLGTTWTDIQGSIQGFGNINSCDIVGSANVPGQVYVGTNGRGVFYAQGTLPGGSVSSSSSAVSTRTTSSSSVRTTSSVQVTTTSSVRVSTTSVRTTSTLSTSTRTTSTLSTSTRTSSSAAPTNTATAGPWGQCGGNNWTGPTRCTTGWTCTFVNDWYSQCLQ</sequence>
<name>A0A084QK44_STAC4</name>
<dbReference type="PROSITE" id="PS00562">
    <property type="entry name" value="CBM1_1"/>
    <property type="match status" value="1"/>
</dbReference>
<feature type="compositionally biased region" description="Low complexity" evidence="8">
    <location>
        <begin position="739"/>
        <end position="803"/>
    </location>
</feature>
<dbReference type="PANTHER" id="PTHR43739:SF2">
    <property type="entry name" value="OLIGOXYLOGLUCAN-REDUCING END-SPECIFIC XYLOGLUCANASE-RELATED"/>
    <property type="match status" value="1"/>
</dbReference>
<evidence type="ECO:0000256" key="3">
    <source>
        <dbReference type="ARBA" id="ARBA00023001"/>
    </source>
</evidence>
<dbReference type="GO" id="GO:0030248">
    <property type="term" value="F:cellulose binding"/>
    <property type="evidence" value="ECO:0007669"/>
    <property type="project" value="InterPro"/>
</dbReference>
<dbReference type="SMART" id="SM00236">
    <property type="entry name" value="fCBD"/>
    <property type="match status" value="1"/>
</dbReference>
<evidence type="ECO:0000256" key="7">
    <source>
        <dbReference type="ARBA" id="ARBA00037986"/>
    </source>
</evidence>
<dbReference type="InParanoid" id="A0A084QK44"/>
<evidence type="ECO:0000256" key="2">
    <source>
        <dbReference type="ARBA" id="ARBA00022801"/>
    </source>
</evidence>
<dbReference type="GO" id="GO:0010411">
    <property type="term" value="P:xyloglucan metabolic process"/>
    <property type="evidence" value="ECO:0007669"/>
    <property type="project" value="TreeGrafter"/>
</dbReference>